<feature type="compositionally biased region" description="Polar residues" evidence="1">
    <location>
        <begin position="546"/>
        <end position="557"/>
    </location>
</feature>
<feature type="region of interest" description="Disordered" evidence="1">
    <location>
        <begin position="331"/>
        <end position="360"/>
    </location>
</feature>
<feature type="region of interest" description="Disordered" evidence="1">
    <location>
        <begin position="611"/>
        <end position="641"/>
    </location>
</feature>
<sequence>MKSSGPVFTRQNPFKPAPRVGKAHYHPSRNQSLAKKDKKTTLSPVRSNQRASPQLHSPESQQRFEKYDATDGQLVFEESWPSTDCESSSASTTTSSYMEMPKQSERTGNSTVSSELGVQQDSVLAKYIDRFRHGQPQSREERQQTDSAVGEKQLPFWWLSTSSLPPSSTPTKTTDNDAVQPLKDDHGSAIFSPAGQRRRDRCLSPCRGSLSILSDTSLGEFEDTEILHLQERANRLLLRDDCTLSDGSIHVSSEGLGGSDFSSPFSVDEPLRRPLIPSMIKSSTAKASSDLVQAASSQKSYAIPSLVPPTRPEEDILFQWRLRRKMEQAREWPQSLQQPGLHGPTFSWQAPNLSHPSASGQAYKQQHCSQPPEFSQNATLPHVAAPQPDTKEAHASCPPASGPPAFPTFAISGSAVSQPQTIAHVPAHMHLLCDVLPCPIQSSHASSQQKISQSIDTSRTKVVHKNTQVSGNSTNTFTDEPICEHVPSPPPVSSGEGPSHHKRPERSKKEKAQTKESEKNEKKTVMSFRKQKKSRYAVDREHADATGSTNRSSSHQRVPQKVVPWAEQQQREANQAFSSERCTGDYALGPSPIHSALGQVVSEVLFPTADSSPALRTPVPLGSLPCEASAPSQSSVPPYGAQNSMEVISQLLQEAEDSDEKEFEDDPLLQVLRKQRTWVKEQIREVDSMLNEFADEQQVT</sequence>
<feature type="region of interest" description="Disordered" evidence="1">
    <location>
        <begin position="163"/>
        <end position="192"/>
    </location>
</feature>
<name>A0A8P4KL88_DICLA</name>
<dbReference type="CTD" id="148137"/>
<dbReference type="Proteomes" id="UP000694389">
    <property type="component" value="Unassembled WGS sequence"/>
</dbReference>
<dbReference type="InterPro" id="IPR037646">
    <property type="entry name" value="PROSER3"/>
</dbReference>
<dbReference type="RefSeq" id="XP_051261527.1">
    <property type="nucleotide sequence ID" value="XM_051405567.1"/>
</dbReference>
<evidence type="ECO:0000313" key="3">
    <source>
        <dbReference type="Proteomes" id="UP000694389"/>
    </source>
</evidence>
<dbReference type="GeneID" id="127366536"/>
<organism evidence="2 3">
    <name type="scientific">Dicentrarchus labrax</name>
    <name type="common">European seabass</name>
    <name type="synonym">Morone labrax</name>
    <dbReference type="NCBI Taxonomy" id="13489"/>
    <lineage>
        <taxon>Eukaryota</taxon>
        <taxon>Metazoa</taxon>
        <taxon>Chordata</taxon>
        <taxon>Craniata</taxon>
        <taxon>Vertebrata</taxon>
        <taxon>Euteleostomi</taxon>
        <taxon>Actinopterygii</taxon>
        <taxon>Neopterygii</taxon>
        <taxon>Teleostei</taxon>
        <taxon>Neoteleostei</taxon>
        <taxon>Acanthomorphata</taxon>
        <taxon>Eupercaria</taxon>
        <taxon>Moronidae</taxon>
        <taxon>Dicentrarchus</taxon>
    </lineage>
</organism>
<feature type="compositionally biased region" description="Polar residues" evidence="1">
    <location>
        <begin position="346"/>
        <end position="360"/>
    </location>
</feature>
<accession>A0A8P4KL88</accession>
<feature type="compositionally biased region" description="Polar residues" evidence="1">
    <location>
        <begin position="447"/>
        <end position="457"/>
    </location>
</feature>
<keyword evidence="3" id="KW-1185">Reference proteome</keyword>
<gene>
    <name evidence="2" type="primary">proser3</name>
</gene>
<evidence type="ECO:0000313" key="2">
    <source>
        <dbReference type="Ensembl" id="ENSDLAP00005073850.1"/>
    </source>
</evidence>
<feature type="compositionally biased region" description="Polar residues" evidence="1">
    <location>
        <begin position="41"/>
        <end position="61"/>
    </location>
</feature>
<dbReference type="AlphaFoldDB" id="A0A8P4KL88"/>
<feature type="compositionally biased region" description="Polar residues" evidence="1">
    <location>
        <begin position="106"/>
        <end position="118"/>
    </location>
</feature>
<feature type="region of interest" description="Disordered" evidence="1">
    <location>
        <begin position="447"/>
        <end position="578"/>
    </location>
</feature>
<proteinExistence type="predicted"/>
<reference evidence="2" key="2">
    <citation type="submission" date="2025-09" db="UniProtKB">
        <authorList>
            <consortium name="Ensembl"/>
        </authorList>
    </citation>
    <scope>IDENTIFICATION</scope>
</reference>
<dbReference type="PANTHER" id="PTHR22045">
    <property type="entry name" value="PROLINE AND SERINE-RICH PROTEIN 3"/>
    <property type="match status" value="1"/>
</dbReference>
<evidence type="ECO:0000256" key="1">
    <source>
        <dbReference type="SAM" id="MobiDB-lite"/>
    </source>
</evidence>
<feature type="compositionally biased region" description="Polar residues" evidence="1">
    <location>
        <begin position="465"/>
        <end position="478"/>
    </location>
</feature>
<dbReference type="GeneTree" id="ENSGT00390000001986"/>
<dbReference type="Ensembl" id="ENSDLAT00005067201.1">
    <property type="protein sequence ID" value="ENSDLAP00005073850.1"/>
    <property type="gene ID" value="ENSDLAG00005032187.1"/>
</dbReference>
<reference evidence="2" key="1">
    <citation type="submission" date="2025-08" db="UniProtKB">
        <authorList>
            <consortium name="Ensembl"/>
        </authorList>
    </citation>
    <scope>IDENTIFICATION</scope>
</reference>
<feature type="compositionally biased region" description="Polar residues" evidence="1">
    <location>
        <begin position="567"/>
        <end position="578"/>
    </location>
</feature>
<feature type="compositionally biased region" description="Low complexity" evidence="1">
    <location>
        <begin position="163"/>
        <end position="173"/>
    </location>
</feature>
<protein>
    <submittedName>
        <fullName evidence="2">Proline and serine rich 3</fullName>
    </submittedName>
</protein>
<feature type="compositionally biased region" description="Polar residues" evidence="1">
    <location>
        <begin position="630"/>
        <end position="641"/>
    </location>
</feature>
<feature type="region of interest" description="Disordered" evidence="1">
    <location>
        <begin position="1"/>
        <end position="118"/>
    </location>
</feature>
<feature type="compositionally biased region" description="Low complexity" evidence="1">
    <location>
        <begin position="82"/>
        <end position="96"/>
    </location>
</feature>
<feature type="compositionally biased region" description="Basic and acidic residues" evidence="1">
    <location>
        <begin position="507"/>
        <end position="524"/>
    </location>
</feature>
<dbReference type="PANTHER" id="PTHR22045:SF6">
    <property type="entry name" value="PROLINE AND SERINE-RICH PROTEIN 3"/>
    <property type="match status" value="1"/>
</dbReference>